<dbReference type="InterPro" id="IPR023393">
    <property type="entry name" value="START-like_dom_sf"/>
</dbReference>
<protein>
    <recommendedName>
        <fullName evidence="4">START domain-containing protein</fullName>
    </recommendedName>
</protein>
<evidence type="ECO:0000256" key="1">
    <source>
        <dbReference type="SAM" id="MobiDB-lite"/>
    </source>
</evidence>
<reference evidence="3" key="1">
    <citation type="journal article" date="2023" name="Commun. Biol.">
        <title>Genome analysis of Parmales, the sister group of diatoms, reveals the evolutionary specialization of diatoms from phago-mixotrophs to photoautotrophs.</title>
        <authorList>
            <person name="Ban H."/>
            <person name="Sato S."/>
            <person name="Yoshikawa S."/>
            <person name="Yamada K."/>
            <person name="Nakamura Y."/>
            <person name="Ichinomiya M."/>
            <person name="Sato N."/>
            <person name="Blanc-Mathieu R."/>
            <person name="Endo H."/>
            <person name="Kuwata A."/>
            <person name="Ogata H."/>
        </authorList>
    </citation>
    <scope>NUCLEOTIDE SEQUENCE [LARGE SCALE GENOMIC DNA]</scope>
    <source>
        <strain evidence="3">NIES 3701</strain>
    </source>
</reference>
<evidence type="ECO:0000313" key="3">
    <source>
        <dbReference type="Proteomes" id="UP001165085"/>
    </source>
</evidence>
<dbReference type="AlphaFoldDB" id="A0A9W7EY94"/>
<dbReference type="EMBL" id="BRXY01000434">
    <property type="protein sequence ID" value="GMH94835.1"/>
    <property type="molecule type" value="Genomic_DNA"/>
</dbReference>
<feature type="region of interest" description="Disordered" evidence="1">
    <location>
        <begin position="19"/>
        <end position="47"/>
    </location>
</feature>
<dbReference type="SUPFAM" id="SSF55961">
    <property type="entry name" value="Bet v1-like"/>
    <property type="match status" value="1"/>
</dbReference>
<evidence type="ECO:0000313" key="2">
    <source>
        <dbReference type="EMBL" id="GMH94835.1"/>
    </source>
</evidence>
<keyword evidence="3" id="KW-1185">Reference proteome</keyword>
<organism evidence="2 3">
    <name type="scientific">Triparma strigata</name>
    <dbReference type="NCBI Taxonomy" id="1606541"/>
    <lineage>
        <taxon>Eukaryota</taxon>
        <taxon>Sar</taxon>
        <taxon>Stramenopiles</taxon>
        <taxon>Ochrophyta</taxon>
        <taxon>Bolidophyceae</taxon>
        <taxon>Parmales</taxon>
        <taxon>Triparmaceae</taxon>
        <taxon>Triparma</taxon>
    </lineage>
</organism>
<dbReference type="OrthoDB" id="38621at2759"/>
<feature type="compositionally biased region" description="Low complexity" evidence="1">
    <location>
        <begin position="33"/>
        <end position="47"/>
    </location>
</feature>
<dbReference type="Proteomes" id="UP001165085">
    <property type="component" value="Unassembled WGS sequence"/>
</dbReference>
<comment type="caution">
    <text evidence="2">The sequence shown here is derived from an EMBL/GenBank/DDBJ whole genome shotgun (WGS) entry which is preliminary data.</text>
</comment>
<dbReference type="Gene3D" id="3.30.530.20">
    <property type="match status" value="1"/>
</dbReference>
<proteinExistence type="predicted"/>
<evidence type="ECO:0008006" key="4">
    <source>
        <dbReference type="Google" id="ProtNLM"/>
    </source>
</evidence>
<gene>
    <name evidence="2" type="ORF">TrST_g3389</name>
</gene>
<sequence>MSATEGFVLSNSRLIKPLQPFPAHNLPTDPWASPHSTPPSIDSSSPASIPLPSSSFFNSLTTVSPYSSHALSPITYSSDLDPTLTSPYSPHLKWTPLESHPKNSKSHPCYSIEKASYGPGADLLRFRSLIPGYSDSKKFADMIMTTEERKKWDIQCDEVYQIVPLPPSKLNDVKDGPSGKCTMLGVGYCRTLHAIGGLISPREQLTLCGIIEGVGGSIIWGVELPEECDGLFPEGERKVRASMDLFGCTLIQGEGGFEVEYVLKLDVGGKVPGWTTAPVVVKTVKELFRYARNKFEGEKEEGERIVRKRMEGVREEFELLIPQ</sequence>
<accession>A0A9W7EY94</accession>
<name>A0A9W7EY94_9STRA</name>